<keyword evidence="3" id="KW-1185">Reference proteome</keyword>
<organism evidence="2 3">
    <name type="scientific">Xylaria bambusicola</name>
    <dbReference type="NCBI Taxonomy" id="326684"/>
    <lineage>
        <taxon>Eukaryota</taxon>
        <taxon>Fungi</taxon>
        <taxon>Dikarya</taxon>
        <taxon>Ascomycota</taxon>
        <taxon>Pezizomycotina</taxon>
        <taxon>Sordariomycetes</taxon>
        <taxon>Xylariomycetidae</taxon>
        <taxon>Xylariales</taxon>
        <taxon>Xylariaceae</taxon>
        <taxon>Xylaria</taxon>
    </lineage>
</organism>
<evidence type="ECO:0000313" key="3">
    <source>
        <dbReference type="Proteomes" id="UP001305414"/>
    </source>
</evidence>
<accession>A0AAN7UR04</accession>
<feature type="region of interest" description="Disordered" evidence="1">
    <location>
        <begin position="1"/>
        <end position="20"/>
    </location>
</feature>
<feature type="compositionally biased region" description="Acidic residues" evidence="1">
    <location>
        <begin position="1"/>
        <end position="10"/>
    </location>
</feature>
<dbReference type="Proteomes" id="UP001305414">
    <property type="component" value="Unassembled WGS sequence"/>
</dbReference>
<sequence length="91" mass="9996">MRRCLEEEEDNKNGHTPDWKIYVEAPAPGQMGIRCKEAAEEGTDHAGDAKDGANHAYNQRHLVGRAHESGNRVTARKDARGSSSLNDSAHD</sequence>
<gene>
    <name evidence="2" type="ORF">RRF57_012996</name>
</gene>
<feature type="compositionally biased region" description="Polar residues" evidence="1">
    <location>
        <begin position="81"/>
        <end position="91"/>
    </location>
</feature>
<comment type="caution">
    <text evidence="2">The sequence shown here is derived from an EMBL/GenBank/DDBJ whole genome shotgun (WGS) entry which is preliminary data.</text>
</comment>
<reference evidence="2 3" key="1">
    <citation type="submission" date="2023-10" db="EMBL/GenBank/DDBJ databases">
        <title>Draft genome sequence of Xylaria bambusicola isolate GMP-LS, the root and basal stem rot pathogen of sugarcane in Indonesia.</title>
        <authorList>
            <person name="Selvaraj P."/>
            <person name="Muralishankar V."/>
            <person name="Muruganantham S."/>
            <person name="Sp S."/>
            <person name="Haryani S."/>
            <person name="Lau K.J.X."/>
            <person name="Naqvi N.I."/>
        </authorList>
    </citation>
    <scope>NUCLEOTIDE SEQUENCE [LARGE SCALE GENOMIC DNA]</scope>
    <source>
        <strain evidence="2">GMP-LS</strain>
    </source>
</reference>
<proteinExistence type="predicted"/>
<protein>
    <submittedName>
        <fullName evidence="2">Uncharacterized protein</fullName>
    </submittedName>
</protein>
<feature type="compositionally biased region" description="Basic and acidic residues" evidence="1">
    <location>
        <begin position="65"/>
        <end position="80"/>
    </location>
</feature>
<evidence type="ECO:0000313" key="2">
    <source>
        <dbReference type="EMBL" id="KAK5637285.1"/>
    </source>
</evidence>
<dbReference type="EMBL" id="JAWHQM010000104">
    <property type="protein sequence ID" value="KAK5637285.1"/>
    <property type="molecule type" value="Genomic_DNA"/>
</dbReference>
<dbReference type="AlphaFoldDB" id="A0AAN7UR04"/>
<feature type="region of interest" description="Disordered" evidence="1">
    <location>
        <begin position="63"/>
        <end position="91"/>
    </location>
</feature>
<name>A0AAN7UR04_9PEZI</name>
<evidence type="ECO:0000256" key="1">
    <source>
        <dbReference type="SAM" id="MobiDB-lite"/>
    </source>
</evidence>